<dbReference type="FunFam" id="2.30.30.30:FF:000003">
    <property type="entry name" value="Elongation factor P"/>
    <property type="match status" value="1"/>
</dbReference>
<keyword evidence="4" id="KW-0934">Plastid</keyword>
<dbReference type="InterPro" id="IPR012340">
    <property type="entry name" value="NA-bd_OB-fold"/>
</dbReference>
<keyword evidence="8" id="KW-1185">Reference proteome</keyword>
<dbReference type="AlphaFoldDB" id="A0A067BQT3"/>
<evidence type="ECO:0008006" key="9">
    <source>
        <dbReference type="Google" id="ProtNLM"/>
    </source>
</evidence>
<dbReference type="InterPro" id="IPR013852">
    <property type="entry name" value="Transl_elong_P/YeiP_CS"/>
</dbReference>
<dbReference type="OMA" id="ERHKGQF"/>
<dbReference type="Gene3D" id="2.30.30.30">
    <property type="match status" value="1"/>
</dbReference>
<dbReference type="Pfam" id="PF08207">
    <property type="entry name" value="EFP_N"/>
    <property type="match status" value="1"/>
</dbReference>
<accession>A0A067BQT3</accession>
<dbReference type="GO" id="GO:0043043">
    <property type="term" value="P:peptide biosynthetic process"/>
    <property type="evidence" value="ECO:0007669"/>
    <property type="project" value="InterPro"/>
</dbReference>
<evidence type="ECO:0000259" key="6">
    <source>
        <dbReference type="SMART" id="SM01185"/>
    </source>
</evidence>
<dbReference type="Pfam" id="PF09285">
    <property type="entry name" value="Elong-fact-P_C"/>
    <property type="match status" value="1"/>
</dbReference>
<dbReference type="EMBL" id="KK583301">
    <property type="protein sequence ID" value="KDO20864.1"/>
    <property type="molecule type" value="Genomic_DNA"/>
</dbReference>
<dbReference type="STRING" id="695850.A0A067BQT3"/>
<dbReference type="InterPro" id="IPR020599">
    <property type="entry name" value="Transl_elong_fac_P/YeiP"/>
</dbReference>
<dbReference type="VEuPathDB" id="FungiDB:SPRG_14095"/>
<dbReference type="SUPFAM" id="SSF50249">
    <property type="entry name" value="Nucleic acid-binding proteins"/>
    <property type="match status" value="2"/>
</dbReference>
<gene>
    <name evidence="7" type="ORF">SPRG_14095</name>
</gene>
<reference evidence="7 8" key="1">
    <citation type="journal article" date="2013" name="PLoS Genet.">
        <title>Distinctive expansion of potential virulence genes in the genome of the oomycete fish pathogen Saprolegnia parasitica.</title>
        <authorList>
            <person name="Jiang R.H."/>
            <person name="de Bruijn I."/>
            <person name="Haas B.J."/>
            <person name="Belmonte R."/>
            <person name="Lobach L."/>
            <person name="Christie J."/>
            <person name="van den Ackerveken G."/>
            <person name="Bottin A."/>
            <person name="Bulone V."/>
            <person name="Diaz-Moreno S.M."/>
            <person name="Dumas B."/>
            <person name="Fan L."/>
            <person name="Gaulin E."/>
            <person name="Govers F."/>
            <person name="Grenville-Briggs L.J."/>
            <person name="Horner N.R."/>
            <person name="Levin J.Z."/>
            <person name="Mammella M."/>
            <person name="Meijer H.J."/>
            <person name="Morris P."/>
            <person name="Nusbaum C."/>
            <person name="Oome S."/>
            <person name="Phillips A.J."/>
            <person name="van Rooyen D."/>
            <person name="Rzeszutek E."/>
            <person name="Saraiva M."/>
            <person name="Secombes C.J."/>
            <person name="Seidl M.F."/>
            <person name="Snel B."/>
            <person name="Stassen J.H."/>
            <person name="Sykes S."/>
            <person name="Tripathy S."/>
            <person name="van den Berg H."/>
            <person name="Vega-Arreguin J.C."/>
            <person name="Wawra S."/>
            <person name="Young S.K."/>
            <person name="Zeng Q."/>
            <person name="Dieguez-Uribeondo J."/>
            <person name="Russ C."/>
            <person name="Tyler B.M."/>
            <person name="van West P."/>
        </authorList>
    </citation>
    <scope>NUCLEOTIDE SEQUENCE [LARGE SCALE GENOMIC DNA]</scope>
    <source>
        <strain evidence="7 8">CBS 223.65</strain>
    </source>
</reference>
<feature type="domain" description="Elongation factor P C-terminal" evidence="5">
    <location>
        <begin position="153"/>
        <end position="202"/>
    </location>
</feature>
<dbReference type="PANTHER" id="PTHR30053:SF14">
    <property type="entry name" value="TRANSLATION ELONGATION FACTOR KOW-LIKE DOMAIN-CONTAINING PROTEIN"/>
    <property type="match status" value="1"/>
</dbReference>
<dbReference type="GO" id="GO:0003746">
    <property type="term" value="F:translation elongation factor activity"/>
    <property type="evidence" value="ECO:0007669"/>
    <property type="project" value="InterPro"/>
</dbReference>
<comment type="similarity">
    <text evidence="2">Belongs to the elongation factor P family.</text>
</comment>
<dbReference type="SMART" id="SM01185">
    <property type="entry name" value="EFP"/>
    <property type="match status" value="1"/>
</dbReference>
<dbReference type="RefSeq" id="XP_012208442.1">
    <property type="nucleotide sequence ID" value="XM_012353052.1"/>
</dbReference>
<organism evidence="7 8">
    <name type="scientific">Saprolegnia parasitica (strain CBS 223.65)</name>
    <dbReference type="NCBI Taxonomy" id="695850"/>
    <lineage>
        <taxon>Eukaryota</taxon>
        <taxon>Sar</taxon>
        <taxon>Stramenopiles</taxon>
        <taxon>Oomycota</taxon>
        <taxon>Saprolegniomycetes</taxon>
        <taxon>Saprolegniales</taxon>
        <taxon>Saprolegniaceae</taxon>
        <taxon>Saprolegnia</taxon>
    </lineage>
</organism>
<name>A0A067BQT3_SAPPC</name>
<dbReference type="GeneID" id="24135923"/>
<feature type="domain" description="Translation elongation factor P/YeiP central" evidence="6">
    <location>
        <begin position="90"/>
        <end position="145"/>
    </location>
</feature>
<dbReference type="SMART" id="SM00841">
    <property type="entry name" value="Elong-fact-P_C"/>
    <property type="match status" value="1"/>
</dbReference>
<dbReference type="InterPro" id="IPR015365">
    <property type="entry name" value="Elong-fact-P_C"/>
</dbReference>
<keyword evidence="3" id="KW-0150">Chloroplast</keyword>
<evidence type="ECO:0000313" key="7">
    <source>
        <dbReference type="EMBL" id="KDO20864.1"/>
    </source>
</evidence>
<evidence type="ECO:0000313" key="8">
    <source>
        <dbReference type="Proteomes" id="UP000030745"/>
    </source>
</evidence>
<dbReference type="PROSITE" id="PS01275">
    <property type="entry name" value="EFP"/>
    <property type="match status" value="1"/>
</dbReference>
<dbReference type="InterPro" id="IPR014722">
    <property type="entry name" value="Rib_uL2_dom2"/>
</dbReference>
<proteinExistence type="inferred from homology"/>
<dbReference type="InterPro" id="IPR001059">
    <property type="entry name" value="Transl_elong_P/YeiP_cen"/>
</dbReference>
<comment type="subcellular location">
    <subcellularLocation>
        <location evidence="1">Plastid</location>
        <location evidence="1">Chloroplast</location>
    </subcellularLocation>
</comment>
<dbReference type="InterPro" id="IPR013185">
    <property type="entry name" value="Transl_elong_KOW-like"/>
</dbReference>
<dbReference type="InterPro" id="IPR008991">
    <property type="entry name" value="Translation_prot_SH3-like_sf"/>
</dbReference>
<dbReference type="KEGG" id="spar:SPRG_14095"/>
<evidence type="ECO:0000259" key="5">
    <source>
        <dbReference type="SMART" id="SM00841"/>
    </source>
</evidence>
<dbReference type="Proteomes" id="UP000030745">
    <property type="component" value="Unassembled WGS sequence"/>
</dbReference>
<evidence type="ECO:0000256" key="1">
    <source>
        <dbReference type="ARBA" id="ARBA00004229"/>
    </source>
</evidence>
<dbReference type="PANTHER" id="PTHR30053">
    <property type="entry name" value="ELONGATION FACTOR P"/>
    <property type="match status" value="1"/>
</dbReference>
<evidence type="ECO:0000256" key="2">
    <source>
        <dbReference type="ARBA" id="ARBA00009479"/>
    </source>
</evidence>
<dbReference type="Gene3D" id="2.40.50.140">
    <property type="entry name" value="Nucleic acid-binding proteins"/>
    <property type="match status" value="2"/>
</dbReference>
<dbReference type="Pfam" id="PF01132">
    <property type="entry name" value="EFP"/>
    <property type="match status" value="1"/>
</dbReference>
<dbReference type="PIRSF" id="PIRSF005901">
    <property type="entry name" value="EF-P"/>
    <property type="match status" value="1"/>
</dbReference>
<dbReference type="GO" id="GO:0009507">
    <property type="term" value="C:chloroplast"/>
    <property type="evidence" value="ECO:0007669"/>
    <property type="project" value="UniProtKB-SubCell"/>
</dbReference>
<sequence>MVKTNTIRRACLTLARPLTRHSHISGNQVRPGVAVEIEGKLYRVVKSQSVKPGKGVAYMQAELRDIVTGTKINRRFRSSESVKKAPLTKDQPFQFLYQDGSKLVLMQPETFEQIEVSTELLNDKQMLVLNEGMTVSLQIVEGVPLWLTMPDFVTLTVESIVTLGVDNKEATLTNGSTIQVPGNIEAGDAVKVSSETGLFVEKM</sequence>
<dbReference type="SUPFAM" id="SSF50104">
    <property type="entry name" value="Translation proteins SH3-like domain"/>
    <property type="match status" value="1"/>
</dbReference>
<evidence type="ECO:0000256" key="3">
    <source>
        <dbReference type="ARBA" id="ARBA00022528"/>
    </source>
</evidence>
<dbReference type="OrthoDB" id="10259892at2759"/>
<protein>
    <recommendedName>
        <fullName evidence="9">Translation elongation factor P</fullName>
    </recommendedName>
</protein>
<evidence type="ECO:0000256" key="4">
    <source>
        <dbReference type="ARBA" id="ARBA00022640"/>
    </source>
</evidence>